<feature type="binding site" evidence="14">
    <location>
        <begin position="191"/>
        <end position="193"/>
    </location>
    <ligand>
        <name>beta-D-galactose</name>
        <dbReference type="ChEBI" id="CHEBI:27667"/>
    </ligand>
</feature>
<dbReference type="InterPro" id="IPR047215">
    <property type="entry name" value="Galactose_mutarotase-like"/>
</dbReference>
<comment type="catalytic activity">
    <reaction evidence="1 11">
        <text>alpha-D-glucose = beta-D-glucose</text>
        <dbReference type="Rhea" id="RHEA:10264"/>
        <dbReference type="ChEBI" id="CHEBI:15903"/>
        <dbReference type="ChEBI" id="CHEBI:17925"/>
        <dbReference type="EC" id="5.1.3.3"/>
    </reaction>
</comment>
<keyword evidence="9 11" id="KW-0413">Isomerase</keyword>
<evidence type="ECO:0000256" key="3">
    <source>
        <dbReference type="ARBA" id="ARBA00005028"/>
    </source>
</evidence>
<name>L0FST3_ECHVK</name>
<dbReference type="eggNOG" id="COG2017">
    <property type="taxonomic scope" value="Bacteria"/>
</dbReference>
<dbReference type="PANTHER" id="PTHR10091:SF0">
    <property type="entry name" value="GALACTOSE MUTAROTASE"/>
    <property type="match status" value="1"/>
</dbReference>
<feature type="active site" description="Proton acceptor" evidence="12">
    <location>
        <position position="323"/>
    </location>
</feature>
<comment type="similarity">
    <text evidence="4 11">Belongs to the aldose epimerase family.</text>
</comment>
<evidence type="ECO:0000256" key="6">
    <source>
        <dbReference type="ARBA" id="ARBA00013185"/>
    </source>
</evidence>
<comment type="pathway">
    <text evidence="3 11">Carbohydrate metabolism; hexose metabolism.</text>
</comment>
<feature type="active site" description="Proton donor" evidence="12">
    <location>
        <position position="191"/>
    </location>
</feature>
<evidence type="ECO:0000256" key="7">
    <source>
        <dbReference type="ARBA" id="ARBA00014165"/>
    </source>
</evidence>
<dbReference type="PATRIC" id="fig|926556.3.peg.697"/>
<dbReference type="GO" id="GO:0030246">
    <property type="term" value="F:carbohydrate binding"/>
    <property type="evidence" value="ECO:0007669"/>
    <property type="project" value="InterPro"/>
</dbReference>
<evidence type="ECO:0000256" key="5">
    <source>
        <dbReference type="ARBA" id="ARBA00011245"/>
    </source>
</evidence>
<dbReference type="UniPathway" id="UPA00242"/>
<comment type="subunit">
    <text evidence="5">Monomer.</text>
</comment>
<keyword evidence="8" id="KW-0106">Calcium</keyword>
<dbReference type="EMBL" id="CP003346">
    <property type="protein sequence ID" value="AGA76974.1"/>
    <property type="molecule type" value="Genomic_DNA"/>
</dbReference>
<dbReference type="Proteomes" id="UP000010796">
    <property type="component" value="Chromosome"/>
</dbReference>
<dbReference type="PROSITE" id="PS00545">
    <property type="entry name" value="ALDOSE_1_EPIMERASE"/>
    <property type="match status" value="1"/>
</dbReference>
<dbReference type="Pfam" id="PF01263">
    <property type="entry name" value="Aldose_epim"/>
    <property type="match status" value="1"/>
</dbReference>
<evidence type="ECO:0000256" key="13">
    <source>
        <dbReference type="PIRSR" id="PIRSR005096-2"/>
    </source>
</evidence>
<dbReference type="EC" id="5.1.3.3" evidence="6 11"/>
<dbReference type="AlphaFoldDB" id="L0FST3"/>
<dbReference type="RefSeq" id="WP_015264540.1">
    <property type="nucleotide sequence ID" value="NC_019904.1"/>
</dbReference>
<evidence type="ECO:0000256" key="11">
    <source>
        <dbReference type="PIRNR" id="PIRNR005096"/>
    </source>
</evidence>
<dbReference type="InterPro" id="IPR015443">
    <property type="entry name" value="Aldose_1-epimerase"/>
</dbReference>
<sequence length="359" mass="39072">MSTAQTNHSKTTVERTVFGQTPTGSDIHLFTLRNANGAKACVTNYGATLTHLEVPDRDGQFRDVVLGFDSYEDYTSEAYLKAGAFMGCTVGRVCNRIDHGRFQLEGKPYQMAVNNGDHHLHGGLEGFDKKIWEASIIEDGVEFTYVSPDGEESYPGELTVTVAFTLSAANELKLAYRATTNKTTVVNLTNHSYFNLSGDLSSSILDHELQVNAPLYIPVKEGSIPTGEILSVKGTPLDFLQPKKVKKGVMADHPQTVIANGLDQTLVFDAHQPAAVLSSAASGIRMEVATSEPGIQLYTANYFDGTLQGKGRTYGKHGGIALETQHFPDSPNHPHFPTVVLQPGETFHSFTAFKFSVIK</sequence>
<dbReference type="Gene3D" id="2.70.98.10">
    <property type="match status" value="1"/>
</dbReference>
<evidence type="ECO:0000256" key="9">
    <source>
        <dbReference type="ARBA" id="ARBA00023235"/>
    </source>
</evidence>
<evidence type="ECO:0000313" key="15">
    <source>
        <dbReference type="EMBL" id="AGA76974.1"/>
    </source>
</evidence>
<dbReference type="InterPro" id="IPR008183">
    <property type="entry name" value="Aldose_1/G6P_1-epimerase"/>
</dbReference>
<evidence type="ECO:0000256" key="2">
    <source>
        <dbReference type="ARBA" id="ARBA00001913"/>
    </source>
</evidence>
<reference evidence="16" key="1">
    <citation type="submission" date="2012-02" db="EMBL/GenBank/DDBJ databases">
        <title>The complete genome of Echinicola vietnamensis DSM 17526.</title>
        <authorList>
            <person name="Lucas S."/>
            <person name="Copeland A."/>
            <person name="Lapidus A."/>
            <person name="Glavina del Rio T."/>
            <person name="Dalin E."/>
            <person name="Tice H."/>
            <person name="Bruce D."/>
            <person name="Goodwin L."/>
            <person name="Pitluck S."/>
            <person name="Peters L."/>
            <person name="Ovchinnikova G."/>
            <person name="Teshima H."/>
            <person name="Kyrpides N."/>
            <person name="Mavromatis K."/>
            <person name="Ivanova N."/>
            <person name="Brettin T."/>
            <person name="Detter J.C."/>
            <person name="Han C."/>
            <person name="Larimer F."/>
            <person name="Land M."/>
            <person name="Hauser L."/>
            <person name="Markowitz V."/>
            <person name="Cheng J.-F."/>
            <person name="Hugenholtz P."/>
            <person name="Woyke T."/>
            <person name="Wu D."/>
            <person name="Brambilla E."/>
            <person name="Klenk H.-P."/>
            <person name="Eisen J.A."/>
        </authorList>
    </citation>
    <scope>NUCLEOTIDE SEQUENCE [LARGE SCALE GENOMIC DNA]</scope>
    <source>
        <strain evidence="16">DSM 17526 / LMG 23754 / KMM 6221</strain>
    </source>
</reference>
<dbReference type="GO" id="GO:0033499">
    <property type="term" value="P:galactose catabolic process via UDP-galactose, Leloir pathway"/>
    <property type="evidence" value="ECO:0007669"/>
    <property type="project" value="TreeGrafter"/>
</dbReference>
<evidence type="ECO:0000256" key="4">
    <source>
        <dbReference type="ARBA" id="ARBA00006206"/>
    </source>
</evidence>
<proteinExistence type="inferred from homology"/>
<dbReference type="PIRSF" id="PIRSF005096">
    <property type="entry name" value="GALM"/>
    <property type="match status" value="1"/>
</dbReference>
<dbReference type="InterPro" id="IPR011013">
    <property type="entry name" value="Gal_mutarotase_sf_dom"/>
</dbReference>
<dbReference type="STRING" id="926556.Echvi_0697"/>
<dbReference type="HOGENOM" id="CLU_031753_1_1_10"/>
<accession>L0FST3</accession>
<protein>
    <recommendedName>
        <fullName evidence="7 11">Aldose 1-epimerase</fullName>
        <ecNumber evidence="6 11">5.1.3.3</ecNumber>
    </recommendedName>
</protein>
<keyword evidence="10 11" id="KW-0119">Carbohydrate metabolism</keyword>
<gene>
    <name evidence="15" type="ordered locus">Echvi_0697</name>
</gene>
<dbReference type="SUPFAM" id="SSF74650">
    <property type="entry name" value="Galactose mutarotase-like"/>
    <property type="match status" value="1"/>
</dbReference>
<evidence type="ECO:0000256" key="10">
    <source>
        <dbReference type="ARBA" id="ARBA00023277"/>
    </source>
</evidence>
<dbReference type="NCBIfam" id="NF008277">
    <property type="entry name" value="PRK11055.1"/>
    <property type="match status" value="1"/>
</dbReference>
<keyword evidence="16" id="KW-1185">Reference proteome</keyword>
<evidence type="ECO:0000256" key="12">
    <source>
        <dbReference type="PIRSR" id="PIRSR005096-1"/>
    </source>
</evidence>
<dbReference type="GO" id="GO:0004034">
    <property type="term" value="F:aldose 1-epimerase activity"/>
    <property type="evidence" value="ECO:0007669"/>
    <property type="project" value="UniProtKB-EC"/>
</dbReference>
<dbReference type="InterPro" id="IPR014718">
    <property type="entry name" value="GH-type_carb-bd"/>
</dbReference>
<evidence type="ECO:0000313" key="16">
    <source>
        <dbReference type="Proteomes" id="UP000010796"/>
    </source>
</evidence>
<organism evidence="15 16">
    <name type="scientific">Echinicola vietnamensis (strain DSM 17526 / LMG 23754 / KMM 6221)</name>
    <dbReference type="NCBI Taxonomy" id="926556"/>
    <lineage>
        <taxon>Bacteria</taxon>
        <taxon>Pseudomonadati</taxon>
        <taxon>Bacteroidota</taxon>
        <taxon>Cytophagia</taxon>
        <taxon>Cytophagales</taxon>
        <taxon>Cyclobacteriaceae</taxon>
        <taxon>Echinicola</taxon>
    </lineage>
</organism>
<dbReference type="PANTHER" id="PTHR10091">
    <property type="entry name" value="ALDOSE-1-EPIMERASE"/>
    <property type="match status" value="1"/>
</dbReference>
<dbReference type="OrthoDB" id="9779408at2"/>
<evidence type="ECO:0000256" key="14">
    <source>
        <dbReference type="PIRSR" id="PIRSR005096-3"/>
    </source>
</evidence>
<dbReference type="GO" id="GO:0006006">
    <property type="term" value="P:glucose metabolic process"/>
    <property type="evidence" value="ECO:0007669"/>
    <property type="project" value="TreeGrafter"/>
</dbReference>
<feature type="binding site" evidence="14">
    <location>
        <begin position="95"/>
        <end position="96"/>
    </location>
    <ligand>
        <name>beta-D-galactose</name>
        <dbReference type="ChEBI" id="CHEBI:27667"/>
    </ligand>
</feature>
<dbReference type="CDD" id="cd09019">
    <property type="entry name" value="galactose_mutarotase_like"/>
    <property type="match status" value="1"/>
</dbReference>
<feature type="binding site" evidence="13">
    <location>
        <position position="263"/>
    </location>
    <ligand>
        <name>beta-D-galactose</name>
        <dbReference type="ChEBI" id="CHEBI:27667"/>
    </ligand>
</feature>
<evidence type="ECO:0000256" key="1">
    <source>
        <dbReference type="ARBA" id="ARBA00001614"/>
    </source>
</evidence>
<dbReference type="InterPro" id="IPR018052">
    <property type="entry name" value="Ald1_epimerase_CS"/>
</dbReference>
<evidence type="ECO:0000256" key="8">
    <source>
        <dbReference type="ARBA" id="ARBA00022837"/>
    </source>
</evidence>
<dbReference type="KEGG" id="evi:Echvi_0697"/>
<comment type="cofactor">
    <cofactor evidence="2">
        <name>Ca(2+)</name>
        <dbReference type="ChEBI" id="CHEBI:29108"/>
    </cofactor>
</comment>